<reference evidence="1" key="1">
    <citation type="submission" date="2022-10" db="EMBL/GenBank/DDBJ databases">
        <title>Culturing micro-colonial fungi from biological soil crusts in the Mojave desert and describing Neophaeococcomyces mojavensis, and introducing the new genera and species Taxawa tesnikishii.</title>
        <authorList>
            <person name="Kurbessoian T."/>
            <person name="Stajich J.E."/>
        </authorList>
    </citation>
    <scope>NUCLEOTIDE SEQUENCE</scope>
    <source>
        <strain evidence="1">JES_112</strain>
    </source>
</reference>
<sequence length="942" mass="107120">MAGNRPRTHMPQLSFTQTLWKAGRVRALLQLVNRHVSTAGRTLARRIEQYADGLLYVDQILLLLASMAREGSIQGLLDSMPVDLAALHEIILKRSQRSLSSASLQSLKSVIAWLVCSFQPLTLEWLNIIASSVEDFSGEFILSMFSQFFEVDYTLEGTTSHLPMGVATLFEESTYTPTENLPSDDSLRLKVRNRAIQVFFCSATPMRDLRTSKSDAHRRIFLDMVDIILQRRTSNKSLYQFSIEHSLKHWYYIIPGMHTHKEQDGVRRAFNDLISDDRYIEGLMDHPGLHCIEQITLEGWQQKWRSWSGLGPEHSESPKTPEYWHDSGGAVYPFVKAFVRHWLQSTDVERAIKACRWADNIKYWVNIKYLRRNPAETYDIPRTACQWEPLQLAGILNTKLDGRAHFAIGLVLAHDRTDNRHSAINEFLLVLHSCRDGLLQKQCYIQLASICLEKQDWSGAVEYCESALDSEQATMRQNVAQTGLDPQAVAAGPDNESQKSLIVSEAKIDDNITKTRLIRIELLRIQGAAMRGLGMNIRAATSFCEARQLQLNTEIVPAKHLFAELLCLQEDPASMIDRLLSFRSIDQFNLLTSDSKDLSQRANIPPTRVILPASINSQRKDEVIQLYQELIKALNAEQAGAPVKVDLARMLWQLRHEIKDVKSLLDQVLDSIAEPKRYKLTNRLPTEVAGSALLLMTDILLEEFGSSKRVDDKRQILLEAKELPRRSFLASQPLIDDSIWSPYSIAVAHMLRKIGPLSEYEQVLNEIYKRAREGLTDDTKSNDSMYLRSLSRILMTMPSLRELGGVLYAQRLFDVASDDASVMNYCCGICSPVLIFDDSNLEEPQYECLICANSRLCQSCFETRMQWNADPTTNPVTRLSFCCPYGQYIRVPVKKSRGVKDECSLPDNLQEEAQSTETKLAQLMQDIDVAWKKAWEDLSFGV</sequence>
<keyword evidence="2" id="KW-1185">Reference proteome</keyword>
<evidence type="ECO:0000313" key="2">
    <source>
        <dbReference type="Proteomes" id="UP001172386"/>
    </source>
</evidence>
<dbReference type="Proteomes" id="UP001172386">
    <property type="component" value="Unassembled WGS sequence"/>
</dbReference>
<proteinExistence type="predicted"/>
<organism evidence="1 2">
    <name type="scientific">Neophaeococcomyces mojaviensis</name>
    <dbReference type="NCBI Taxonomy" id="3383035"/>
    <lineage>
        <taxon>Eukaryota</taxon>
        <taxon>Fungi</taxon>
        <taxon>Dikarya</taxon>
        <taxon>Ascomycota</taxon>
        <taxon>Pezizomycotina</taxon>
        <taxon>Eurotiomycetes</taxon>
        <taxon>Chaetothyriomycetidae</taxon>
        <taxon>Chaetothyriales</taxon>
        <taxon>Chaetothyriales incertae sedis</taxon>
        <taxon>Neophaeococcomyces</taxon>
    </lineage>
</organism>
<gene>
    <name evidence="1" type="ORF">H2198_009905</name>
</gene>
<protein>
    <submittedName>
        <fullName evidence="1">Uncharacterized protein</fullName>
    </submittedName>
</protein>
<dbReference type="EMBL" id="JAPDRQ010000307">
    <property type="protein sequence ID" value="KAJ9650800.1"/>
    <property type="molecule type" value="Genomic_DNA"/>
</dbReference>
<comment type="caution">
    <text evidence="1">The sequence shown here is derived from an EMBL/GenBank/DDBJ whole genome shotgun (WGS) entry which is preliminary data.</text>
</comment>
<accession>A0ACC2ZT65</accession>
<name>A0ACC2ZT65_9EURO</name>
<evidence type="ECO:0000313" key="1">
    <source>
        <dbReference type="EMBL" id="KAJ9650800.1"/>
    </source>
</evidence>